<feature type="transmembrane region" description="Helical" evidence="1">
    <location>
        <begin position="180"/>
        <end position="209"/>
    </location>
</feature>
<sequence length="303" mass="33715">MSVWTHCAMIRSAPGQNSLLNVVWLRQLVLGRIPLLSLGVEEQLPRLIEHEEQAMLACSSGWCQQDLKAIIHHTIVTSTQGQCLPYYAAGNLLLTAWTAASLHGYCLLSQLFLTGGLLAQFYLVFMILSSEEETPITRSNCMTHLVLKVNAGLSMLFLWKDWAMLDKMIYPSPAELVNTGVIFLLMTIASGPDPTLGICLIYDLAALIFGQTNNAEWLHTFRWIMVAVSSCLLAELALSKRRDFSWLRLDDKPFVSVEDGETLHTHDSIVGDLTVGEPEISKFILASRISNEASNPAIYEEDC</sequence>
<proteinExistence type="predicted"/>
<dbReference type="AlphaFoldDB" id="A0A8S0WMA7"/>
<keyword evidence="1" id="KW-0812">Transmembrane</keyword>
<evidence type="ECO:0000256" key="1">
    <source>
        <dbReference type="SAM" id="Phobius"/>
    </source>
</evidence>
<dbReference type="OrthoDB" id="2332199at2759"/>
<keyword evidence="1" id="KW-1133">Transmembrane helix</keyword>
<organism evidence="2 3">
    <name type="scientific">Cyclocybe aegerita</name>
    <name type="common">Black poplar mushroom</name>
    <name type="synonym">Agrocybe aegerita</name>
    <dbReference type="NCBI Taxonomy" id="1973307"/>
    <lineage>
        <taxon>Eukaryota</taxon>
        <taxon>Fungi</taxon>
        <taxon>Dikarya</taxon>
        <taxon>Basidiomycota</taxon>
        <taxon>Agaricomycotina</taxon>
        <taxon>Agaricomycetes</taxon>
        <taxon>Agaricomycetidae</taxon>
        <taxon>Agaricales</taxon>
        <taxon>Agaricineae</taxon>
        <taxon>Bolbitiaceae</taxon>
        <taxon>Cyclocybe</taxon>
    </lineage>
</organism>
<evidence type="ECO:0000313" key="2">
    <source>
        <dbReference type="EMBL" id="CAA7265867.1"/>
    </source>
</evidence>
<dbReference type="Proteomes" id="UP000467700">
    <property type="component" value="Unassembled WGS sequence"/>
</dbReference>
<gene>
    <name evidence="2" type="ORF">AAE3_LOCUS8172</name>
</gene>
<dbReference type="EMBL" id="CACVBS010000051">
    <property type="protein sequence ID" value="CAA7265867.1"/>
    <property type="molecule type" value="Genomic_DNA"/>
</dbReference>
<feature type="transmembrane region" description="Helical" evidence="1">
    <location>
        <begin position="221"/>
        <end position="238"/>
    </location>
</feature>
<keyword evidence="1" id="KW-0472">Membrane</keyword>
<accession>A0A8S0WMA7</accession>
<reference evidence="2 3" key="1">
    <citation type="submission" date="2020-01" db="EMBL/GenBank/DDBJ databases">
        <authorList>
            <person name="Gupta K D."/>
        </authorList>
    </citation>
    <scope>NUCLEOTIDE SEQUENCE [LARGE SCALE GENOMIC DNA]</scope>
</reference>
<keyword evidence="3" id="KW-1185">Reference proteome</keyword>
<protein>
    <submittedName>
        <fullName evidence="2">Uncharacterized protein</fullName>
    </submittedName>
</protein>
<feature type="transmembrane region" description="Helical" evidence="1">
    <location>
        <begin position="142"/>
        <end position="159"/>
    </location>
</feature>
<feature type="transmembrane region" description="Helical" evidence="1">
    <location>
        <begin position="111"/>
        <end position="130"/>
    </location>
</feature>
<comment type="caution">
    <text evidence="2">The sequence shown here is derived from an EMBL/GenBank/DDBJ whole genome shotgun (WGS) entry which is preliminary data.</text>
</comment>
<name>A0A8S0WMA7_CYCAE</name>
<evidence type="ECO:0000313" key="3">
    <source>
        <dbReference type="Proteomes" id="UP000467700"/>
    </source>
</evidence>